<name>L0KDX7_MESAW</name>
<keyword evidence="1" id="KW-0255">Endonuclease</keyword>
<sequence>MRLDSVKKYLRHQSIMQRKSTFSNAFASALAPYDEFSREEVAAALRDLGQDPDGDLVCAYCGHTAQTWDHVFNRVIAGEFSGHGHRIRNLVPCCRTCNERKGQKPWRDWLRLLAPPDEHERVANFERFLSMADPAPITSDDMRHHTHAELSRFLEIRSEVFKLMREADDLAAIIRSRASTRKQNDWIGPDADGPSFVV</sequence>
<protein>
    <submittedName>
        <fullName evidence="1">HNH endonuclease</fullName>
    </submittedName>
</protein>
<dbReference type="RefSeq" id="WP_015314683.1">
    <property type="nucleotide sequence ID" value="NC_019973.1"/>
</dbReference>
<dbReference type="Proteomes" id="UP000010998">
    <property type="component" value="Chromosome"/>
</dbReference>
<accession>L0KDX7</accession>
<keyword evidence="2" id="KW-1185">Reference proteome</keyword>
<gene>
    <name evidence="1" type="ordered locus">Mesau_00725</name>
</gene>
<dbReference type="OrthoDB" id="7807589at2"/>
<organism evidence="1 2">
    <name type="scientific">Mesorhizobium australicum (strain HAMBI 3006 / LMG 24608 / WSM2073)</name>
    <dbReference type="NCBI Taxonomy" id="754035"/>
    <lineage>
        <taxon>Bacteria</taxon>
        <taxon>Pseudomonadati</taxon>
        <taxon>Pseudomonadota</taxon>
        <taxon>Alphaproteobacteria</taxon>
        <taxon>Hyphomicrobiales</taxon>
        <taxon>Phyllobacteriaceae</taxon>
        <taxon>Mesorhizobium</taxon>
    </lineage>
</organism>
<keyword evidence="1" id="KW-0540">Nuclease</keyword>
<proteinExistence type="predicted"/>
<dbReference type="AlphaFoldDB" id="L0KDX7"/>
<evidence type="ECO:0000313" key="1">
    <source>
        <dbReference type="EMBL" id="AGB43211.1"/>
    </source>
</evidence>
<dbReference type="EMBL" id="CP003358">
    <property type="protein sequence ID" value="AGB43211.1"/>
    <property type="molecule type" value="Genomic_DNA"/>
</dbReference>
<dbReference type="KEGG" id="mam:Mesau_00725"/>
<evidence type="ECO:0000313" key="2">
    <source>
        <dbReference type="Proteomes" id="UP000010998"/>
    </source>
</evidence>
<dbReference type="HOGENOM" id="CLU_1376752_0_0_5"/>
<dbReference type="eggNOG" id="COG1403">
    <property type="taxonomic scope" value="Bacteria"/>
</dbReference>
<dbReference type="Gene3D" id="1.10.30.50">
    <property type="match status" value="1"/>
</dbReference>
<keyword evidence="1" id="KW-0378">Hydrolase</keyword>
<dbReference type="GeneID" id="90993258"/>
<reference evidence="2" key="1">
    <citation type="submission" date="2012-02" db="EMBL/GenBank/DDBJ databases">
        <title>Complete sequence of Mesorhizobium australicum WSM2073.</title>
        <authorList>
            <person name="Lucas S."/>
            <person name="Han J."/>
            <person name="Lapidus A."/>
            <person name="Cheng J.-F."/>
            <person name="Goodwin L."/>
            <person name="Pitluck S."/>
            <person name="Peters L."/>
            <person name="Gu W."/>
            <person name="Detter J.C."/>
            <person name="Han C."/>
            <person name="Tapia R."/>
            <person name="Land M."/>
            <person name="Hauser L."/>
            <person name="Kyrpides N."/>
            <person name="Ivanova N."/>
            <person name="Pagani I."/>
            <person name="Reeve W.G."/>
            <person name="Howieson J.G."/>
            <person name="Tiwari R.P."/>
            <person name="O'Hara G.W."/>
            <person name="Atkins C.A."/>
            <person name="Ronson C.W."/>
            <person name="Nandasena K.G."/>
            <person name="Woyke T."/>
        </authorList>
    </citation>
    <scope>NUCLEOTIDE SEQUENCE [LARGE SCALE GENOMIC DNA]</scope>
    <source>
        <strain evidence="2">LMG 24608 / HAMBI 3006 / WSM2073</strain>
    </source>
</reference>
<dbReference type="GO" id="GO:0004519">
    <property type="term" value="F:endonuclease activity"/>
    <property type="evidence" value="ECO:0007669"/>
    <property type="project" value="UniProtKB-KW"/>
</dbReference>
<dbReference type="STRING" id="754035.Mesau_00725"/>